<evidence type="ECO:0000256" key="6">
    <source>
        <dbReference type="ARBA" id="ARBA00023002"/>
    </source>
</evidence>
<accession>A0A6G1GX39</accession>
<keyword evidence="9" id="KW-1185">Reference proteome</keyword>
<dbReference type="PANTHER" id="PTHR20883:SF45">
    <property type="entry name" value="PHYTANOYL-COA DIOXYGENASE FAMILY PROTEIN"/>
    <property type="match status" value="1"/>
</dbReference>
<reference evidence="8" key="1">
    <citation type="journal article" date="2020" name="Stud. Mycol.">
        <title>101 Dothideomycetes genomes: a test case for predicting lifestyles and emergence of pathogens.</title>
        <authorList>
            <person name="Haridas S."/>
            <person name="Albert R."/>
            <person name="Binder M."/>
            <person name="Bloem J."/>
            <person name="Labutti K."/>
            <person name="Salamov A."/>
            <person name="Andreopoulos B."/>
            <person name="Baker S."/>
            <person name="Barry K."/>
            <person name="Bills G."/>
            <person name="Bluhm B."/>
            <person name="Cannon C."/>
            <person name="Castanera R."/>
            <person name="Culley D."/>
            <person name="Daum C."/>
            <person name="Ezra D."/>
            <person name="Gonzalez J."/>
            <person name="Henrissat B."/>
            <person name="Kuo A."/>
            <person name="Liang C."/>
            <person name="Lipzen A."/>
            <person name="Lutzoni F."/>
            <person name="Magnuson J."/>
            <person name="Mondo S."/>
            <person name="Nolan M."/>
            <person name="Ohm R."/>
            <person name="Pangilinan J."/>
            <person name="Park H.-J."/>
            <person name="Ramirez L."/>
            <person name="Alfaro M."/>
            <person name="Sun H."/>
            <person name="Tritt A."/>
            <person name="Yoshinaga Y."/>
            <person name="Zwiers L.-H."/>
            <person name="Turgeon B."/>
            <person name="Goodwin S."/>
            <person name="Spatafora J."/>
            <person name="Crous P."/>
            <person name="Grigoriev I."/>
        </authorList>
    </citation>
    <scope>NUCLEOTIDE SEQUENCE</scope>
    <source>
        <strain evidence="8">CBS 113979</strain>
    </source>
</reference>
<comment type="similarity">
    <text evidence="2">Belongs to the PhyH family.</text>
</comment>
<dbReference type="AlphaFoldDB" id="A0A6G1GX39"/>
<protein>
    <submittedName>
        <fullName evidence="8">PhyH-domain-containing protein</fullName>
    </submittedName>
</protein>
<dbReference type="InterPro" id="IPR008775">
    <property type="entry name" value="Phytyl_CoA_dOase-like"/>
</dbReference>
<dbReference type="Gene3D" id="2.60.120.620">
    <property type="entry name" value="q2cbj1_9rhob like domain"/>
    <property type="match status" value="1"/>
</dbReference>
<evidence type="ECO:0000256" key="7">
    <source>
        <dbReference type="ARBA" id="ARBA00023004"/>
    </source>
</evidence>
<keyword evidence="6" id="KW-0560">Oxidoreductase</keyword>
<gene>
    <name evidence="8" type="ORF">K402DRAFT_379663</name>
</gene>
<comment type="cofactor">
    <cofactor evidence="1">
        <name>Fe cation</name>
        <dbReference type="ChEBI" id="CHEBI:24875"/>
    </cofactor>
</comment>
<dbReference type="SUPFAM" id="SSF51197">
    <property type="entry name" value="Clavaminate synthase-like"/>
    <property type="match status" value="1"/>
</dbReference>
<keyword evidence="5" id="KW-0223">Dioxygenase</keyword>
<dbReference type="PANTHER" id="PTHR20883">
    <property type="entry name" value="PHYTANOYL-COA DIOXYGENASE DOMAIN CONTAINING 1"/>
    <property type="match status" value="1"/>
</dbReference>
<evidence type="ECO:0000256" key="1">
    <source>
        <dbReference type="ARBA" id="ARBA00001962"/>
    </source>
</evidence>
<evidence type="ECO:0000256" key="5">
    <source>
        <dbReference type="ARBA" id="ARBA00022964"/>
    </source>
</evidence>
<dbReference type="GO" id="GO:0046872">
    <property type="term" value="F:metal ion binding"/>
    <property type="evidence" value="ECO:0007669"/>
    <property type="project" value="UniProtKB-KW"/>
</dbReference>
<name>A0A6G1GX39_9PEZI</name>
<dbReference type="EMBL" id="ML977163">
    <property type="protein sequence ID" value="KAF1985298.1"/>
    <property type="molecule type" value="Genomic_DNA"/>
</dbReference>
<evidence type="ECO:0000256" key="4">
    <source>
        <dbReference type="ARBA" id="ARBA00022723"/>
    </source>
</evidence>
<keyword evidence="7" id="KW-0408">Iron</keyword>
<dbReference type="Pfam" id="PF05721">
    <property type="entry name" value="PhyH"/>
    <property type="match status" value="1"/>
</dbReference>
<evidence type="ECO:0000313" key="9">
    <source>
        <dbReference type="Proteomes" id="UP000800041"/>
    </source>
</evidence>
<sequence>MAFQFLRNFLTVESSVESEKPSATPKIERFNALDPSTTTDLLVSIIERDGGVIVENLIAQPLAQTIKSDLKPYFDTDRVDPSGFFPSTTQRATGLLAKSDACAELACNKNFIDVANRMISSTYSYWTGQRRETVTSKPVISSTVGFRVNPGGRQQDLHRDDSDYHTRNVDMPMMLGCVTALTKTTKENGATIVIPGSHKWGPERCPYDHEAIPAELNPGDALIFVGNLYHAGGGNITKDEARETVGIFLSKPYYRQAENQYLMVPPEKARRLSPQAQRLLGYGISRPSLGFVEYMDPMRILFGVEDEETVDM</sequence>
<organism evidence="8 9">
    <name type="scientific">Aulographum hederae CBS 113979</name>
    <dbReference type="NCBI Taxonomy" id="1176131"/>
    <lineage>
        <taxon>Eukaryota</taxon>
        <taxon>Fungi</taxon>
        <taxon>Dikarya</taxon>
        <taxon>Ascomycota</taxon>
        <taxon>Pezizomycotina</taxon>
        <taxon>Dothideomycetes</taxon>
        <taxon>Pleosporomycetidae</taxon>
        <taxon>Aulographales</taxon>
        <taxon>Aulographaceae</taxon>
    </lineage>
</organism>
<evidence type="ECO:0000256" key="2">
    <source>
        <dbReference type="ARBA" id="ARBA00005830"/>
    </source>
</evidence>
<dbReference type="GO" id="GO:0051213">
    <property type="term" value="F:dioxygenase activity"/>
    <property type="evidence" value="ECO:0007669"/>
    <property type="project" value="UniProtKB-KW"/>
</dbReference>
<keyword evidence="4" id="KW-0479">Metal-binding</keyword>
<comment type="subunit">
    <text evidence="3">Homodimer.</text>
</comment>
<dbReference type="OrthoDB" id="445007at2759"/>
<evidence type="ECO:0000256" key="3">
    <source>
        <dbReference type="ARBA" id="ARBA00011738"/>
    </source>
</evidence>
<proteinExistence type="inferred from homology"/>
<dbReference type="Proteomes" id="UP000800041">
    <property type="component" value="Unassembled WGS sequence"/>
</dbReference>
<evidence type="ECO:0000313" key="8">
    <source>
        <dbReference type="EMBL" id="KAF1985298.1"/>
    </source>
</evidence>